<comment type="caution">
    <text evidence="9">The sequence shown here is derived from an EMBL/GenBank/DDBJ whole genome shotgun (WGS) entry which is preliminary data.</text>
</comment>
<comment type="domain">
    <text evidence="7">The DHHC domain is required for palmitoyltransferase activity.</text>
</comment>
<proteinExistence type="inferred from homology"/>
<dbReference type="GO" id="GO:0016188">
    <property type="term" value="P:synaptic vesicle maturation"/>
    <property type="evidence" value="ECO:0007669"/>
    <property type="project" value="TreeGrafter"/>
</dbReference>
<protein>
    <recommendedName>
        <fullName evidence="7">Palmitoyltransferase</fullName>
        <ecNumber evidence="7">2.3.1.225</ecNumber>
    </recommendedName>
</protein>
<evidence type="ECO:0000259" key="8">
    <source>
        <dbReference type="Pfam" id="PF01529"/>
    </source>
</evidence>
<dbReference type="GO" id="GO:0005794">
    <property type="term" value="C:Golgi apparatus"/>
    <property type="evidence" value="ECO:0007669"/>
    <property type="project" value="TreeGrafter"/>
</dbReference>
<dbReference type="AlphaFoldDB" id="A0AAQ4ETZ3"/>
<evidence type="ECO:0000256" key="3">
    <source>
        <dbReference type="ARBA" id="ARBA00022692"/>
    </source>
</evidence>
<evidence type="ECO:0000313" key="10">
    <source>
        <dbReference type="Proteomes" id="UP001321473"/>
    </source>
</evidence>
<dbReference type="PROSITE" id="PS50216">
    <property type="entry name" value="DHHC"/>
    <property type="match status" value="1"/>
</dbReference>
<keyword evidence="3 7" id="KW-0812">Transmembrane</keyword>
<dbReference type="Pfam" id="PF01529">
    <property type="entry name" value="DHHC"/>
    <property type="match status" value="1"/>
</dbReference>
<keyword evidence="2 7" id="KW-0808">Transferase</keyword>
<feature type="domain" description="Palmitoyltransferase DHHC" evidence="8">
    <location>
        <begin position="1"/>
        <end position="95"/>
    </location>
</feature>
<dbReference type="InterPro" id="IPR001594">
    <property type="entry name" value="Palmitoyltrfase_DHHC"/>
</dbReference>
<dbReference type="GO" id="GO:0005783">
    <property type="term" value="C:endoplasmic reticulum"/>
    <property type="evidence" value="ECO:0007669"/>
    <property type="project" value="TreeGrafter"/>
</dbReference>
<dbReference type="GO" id="GO:0006612">
    <property type="term" value="P:protein targeting to membrane"/>
    <property type="evidence" value="ECO:0007669"/>
    <property type="project" value="TreeGrafter"/>
</dbReference>
<dbReference type="EC" id="2.3.1.225" evidence="7"/>
<keyword evidence="6 7" id="KW-0012">Acyltransferase</keyword>
<dbReference type="EMBL" id="JARKHS020011151">
    <property type="protein sequence ID" value="KAK8778058.1"/>
    <property type="molecule type" value="Genomic_DNA"/>
</dbReference>
<dbReference type="PANTHER" id="PTHR22883:SF147">
    <property type="entry name" value="PALMITOYLTRANSFERASE"/>
    <property type="match status" value="1"/>
</dbReference>
<evidence type="ECO:0000256" key="4">
    <source>
        <dbReference type="ARBA" id="ARBA00022989"/>
    </source>
</evidence>
<reference evidence="9 10" key="1">
    <citation type="journal article" date="2023" name="Arcadia Sci">
        <title>De novo assembly of a long-read Amblyomma americanum tick genome.</title>
        <authorList>
            <person name="Chou S."/>
            <person name="Poskanzer K.E."/>
            <person name="Rollins M."/>
            <person name="Thuy-Boun P.S."/>
        </authorList>
    </citation>
    <scope>NUCLEOTIDE SEQUENCE [LARGE SCALE GENOMIC DNA]</scope>
    <source>
        <strain evidence="9">F_SG_1</strain>
        <tissue evidence="9">Salivary glands</tissue>
    </source>
</reference>
<comment type="similarity">
    <text evidence="7">Belongs to the DHHC palmitoyltransferase family.</text>
</comment>
<dbReference type="PANTHER" id="PTHR22883">
    <property type="entry name" value="ZINC FINGER DHHC DOMAIN CONTAINING PROTEIN"/>
    <property type="match status" value="1"/>
</dbReference>
<dbReference type="GO" id="GO:0016020">
    <property type="term" value="C:membrane"/>
    <property type="evidence" value="ECO:0007669"/>
    <property type="project" value="UniProtKB-SubCell"/>
</dbReference>
<keyword evidence="10" id="KW-1185">Reference proteome</keyword>
<evidence type="ECO:0000313" key="9">
    <source>
        <dbReference type="EMBL" id="KAK8778058.1"/>
    </source>
</evidence>
<evidence type="ECO:0000256" key="1">
    <source>
        <dbReference type="ARBA" id="ARBA00004141"/>
    </source>
</evidence>
<name>A0AAQ4ETZ3_AMBAM</name>
<evidence type="ECO:0000256" key="6">
    <source>
        <dbReference type="ARBA" id="ARBA00023315"/>
    </source>
</evidence>
<dbReference type="InterPro" id="IPR039859">
    <property type="entry name" value="PFA4/ZDH16/20/ERF2-like"/>
</dbReference>
<dbReference type="GO" id="GO:0019706">
    <property type="term" value="F:protein-cysteine S-palmitoyltransferase activity"/>
    <property type="evidence" value="ECO:0007669"/>
    <property type="project" value="UniProtKB-EC"/>
</dbReference>
<dbReference type="Proteomes" id="UP001321473">
    <property type="component" value="Unassembled WGS sequence"/>
</dbReference>
<feature type="transmembrane region" description="Helical" evidence="7">
    <location>
        <begin position="20"/>
        <end position="43"/>
    </location>
</feature>
<gene>
    <name evidence="9" type="ORF">V5799_020602</name>
</gene>
<keyword evidence="4 7" id="KW-1133">Transmembrane helix</keyword>
<feature type="transmembrane region" description="Helical" evidence="7">
    <location>
        <begin position="55"/>
        <end position="83"/>
    </location>
</feature>
<evidence type="ECO:0000256" key="5">
    <source>
        <dbReference type="ARBA" id="ARBA00023136"/>
    </source>
</evidence>
<comment type="subcellular location">
    <subcellularLocation>
        <location evidence="1">Membrane</location>
        <topology evidence="1">Multi-pass membrane protein</topology>
    </subcellularLocation>
</comment>
<evidence type="ECO:0000256" key="7">
    <source>
        <dbReference type="RuleBase" id="RU079119"/>
    </source>
</evidence>
<evidence type="ECO:0000256" key="2">
    <source>
        <dbReference type="ARBA" id="ARBA00022679"/>
    </source>
</evidence>
<keyword evidence="5 7" id="KW-0472">Membrane</keyword>
<accession>A0AAQ4ETZ3</accession>
<comment type="catalytic activity">
    <reaction evidence="7">
        <text>L-cysteinyl-[protein] + hexadecanoyl-CoA = S-hexadecanoyl-L-cysteinyl-[protein] + CoA</text>
        <dbReference type="Rhea" id="RHEA:36683"/>
        <dbReference type="Rhea" id="RHEA-COMP:10131"/>
        <dbReference type="Rhea" id="RHEA-COMP:11032"/>
        <dbReference type="ChEBI" id="CHEBI:29950"/>
        <dbReference type="ChEBI" id="CHEBI:57287"/>
        <dbReference type="ChEBI" id="CHEBI:57379"/>
        <dbReference type="ChEBI" id="CHEBI:74151"/>
        <dbReference type="EC" id="2.3.1.225"/>
    </reaction>
</comment>
<sequence>MDHHCPWFNNCVGFSTYKFFLLTLFYLVLLSAYVAASMSLYMWHRAPEEGRLSSLLLHPLVLLVIAATMFFSIGCFLCMHASYVTENCTTLESMRPPTFKERGDSFDVGAYRNVVEVSEVAAQPTKAW</sequence>
<organism evidence="9 10">
    <name type="scientific">Amblyomma americanum</name>
    <name type="common">Lone star tick</name>
    <dbReference type="NCBI Taxonomy" id="6943"/>
    <lineage>
        <taxon>Eukaryota</taxon>
        <taxon>Metazoa</taxon>
        <taxon>Ecdysozoa</taxon>
        <taxon>Arthropoda</taxon>
        <taxon>Chelicerata</taxon>
        <taxon>Arachnida</taxon>
        <taxon>Acari</taxon>
        <taxon>Parasitiformes</taxon>
        <taxon>Ixodida</taxon>
        <taxon>Ixodoidea</taxon>
        <taxon>Ixodidae</taxon>
        <taxon>Amblyomminae</taxon>
        <taxon>Amblyomma</taxon>
    </lineage>
</organism>